<proteinExistence type="predicted"/>
<sequence>MDFSNDDYFGTLGGSLMKDLLADLQVEDGDWSLDQLEKELAQLDQEPQLPAAMQPQPNMRLDAASLVVQHAQDRSVPQAPFPASSDGLDAWSRSLEQFTALSLQDDFLAADTVRKQKQTTMPPGFPSSAPTSGNLQGAEDYDIAEKPSLFAPPGLGGPPGITSPAATQPVSTPKPAPFPRTPENSVSVDGSNTAPPAGIQTRPAEPPMPKRADVPPQQANNARSMPPPPPQGHSNVPPQMQPGMHPGPPPGPHSGPLPGAMNMQMPPPGQMPPHGVMHPPHGAVVRGIPMGAPMGMPPGTMPPPGSMMPMAPPNQPHPAMIAMPHAGPAWQAAPRGPVPPQMRAYCDPHPNAPPVPASALETKYMSSRDIAYVVHGILRPVLAAGISEDDYNIQFLRRSGARANPNNPKNAKDVNKEMVSRTKKSKEWSSEKATLGHVAKTNVARPRALIATPQAKTSEQQDSEQKQRASLWKARIYCDQAYQSYQIIVDIWRAAPAGTVPPQLQSHLVKLMKCMGITHIEKEYKVDAEALKLLAKLSKGKTLISRTLEQALLPPNSVQVLLPALLEVLMPVPAKKGGAESSEPETERLLRATTGVIKKLNTSSDTLLKCLEVVQGVGKATLSSPARMECVHSLLQKGAIVVGQDPSQENRAAWGKAENEFMKLLQAY</sequence>
<organism evidence="2 3">
    <name type="scientific">Cylindrotheca closterium</name>
    <dbReference type="NCBI Taxonomy" id="2856"/>
    <lineage>
        <taxon>Eukaryota</taxon>
        <taxon>Sar</taxon>
        <taxon>Stramenopiles</taxon>
        <taxon>Ochrophyta</taxon>
        <taxon>Bacillariophyta</taxon>
        <taxon>Bacillariophyceae</taxon>
        <taxon>Bacillariophycidae</taxon>
        <taxon>Bacillariales</taxon>
        <taxon>Bacillariaceae</taxon>
        <taxon>Cylindrotheca</taxon>
    </lineage>
</organism>
<evidence type="ECO:0000313" key="2">
    <source>
        <dbReference type="EMBL" id="CAJ1898674.1"/>
    </source>
</evidence>
<evidence type="ECO:0000313" key="3">
    <source>
        <dbReference type="Proteomes" id="UP001295423"/>
    </source>
</evidence>
<accession>A0AAD2FC16</accession>
<gene>
    <name evidence="2" type="ORF">CYCCA115_LOCUS256</name>
</gene>
<feature type="compositionally biased region" description="Pro residues" evidence="1">
    <location>
        <begin position="245"/>
        <end position="255"/>
    </location>
</feature>
<protein>
    <submittedName>
        <fullName evidence="2">Uncharacterized protein</fullName>
    </submittedName>
</protein>
<dbReference type="Proteomes" id="UP001295423">
    <property type="component" value="Unassembled WGS sequence"/>
</dbReference>
<comment type="caution">
    <text evidence="2">The sequence shown here is derived from an EMBL/GenBank/DDBJ whole genome shotgun (WGS) entry which is preliminary data.</text>
</comment>
<feature type="compositionally biased region" description="Polar residues" evidence="1">
    <location>
        <begin position="182"/>
        <end position="194"/>
    </location>
</feature>
<name>A0AAD2FC16_9STRA</name>
<dbReference type="AlphaFoldDB" id="A0AAD2FC16"/>
<reference evidence="2" key="1">
    <citation type="submission" date="2023-08" db="EMBL/GenBank/DDBJ databases">
        <authorList>
            <person name="Audoor S."/>
            <person name="Bilcke G."/>
        </authorList>
    </citation>
    <scope>NUCLEOTIDE SEQUENCE</scope>
</reference>
<feature type="region of interest" description="Disordered" evidence="1">
    <location>
        <begin position="402"/>
        <end position="434"/>
    </location>
</feature>
<dbReference type="EMBL" id="CAKOGP040000001">
    <property type="protein sequence ID" value="CAJ1898674.1"/>
    <property type="molecule type" value="Genomic_DNA"/>
</dbReference>
<keyword evidence="3" id="KW-1185">Reference proteome</keyword>
<feature type="region of interest" description="Disordered" evidence="1">
    <location>
        <begin position="115"/>
        <end position="267"/>
    </location>
</feature>
<feature type="compositionally biased region" description="Basic and acidic residues" evidence="1">
    <location>
        <begin position="410"/>
        <end position="430"/>
    </location>
</feature>
<evidence type="ECO:0000256" key="1">
    <source>
        <dbReference type="SAM" id="MobiDB-lite"/>
    </source>
</evidence>